<dbReference type="Proteomes" id="UP000053989">
    <property type="component" value="Unassembled WGS sequence"/>
</dbReference>
<sequence>MVDGPTRRISVPLRVPWMVRTRTQRAPSSPMERHLGGISKSIFFPANTSNDSYPPWGSSLKVPSLQAGYIFAEQRWKFPTSCRGAQPAVVTIQRGFG</sequence>
<reference evidence="1 2" key="1">
    <citation type="submission" date="2014-04" db="EMBL/GenBank/DDBJ databases">
        <authorList>
            <consortium name="DOE Joint Genome Institute"/>
            <person name="Kuo A."/>
            <person name="Kohler A."/>
            <person name="Nagy L.G."/>
            <person name="Floudas D."/>
            <person name="Copeland A."/>
            <person name="Barry K.W."/>
            <person name="Cichocki N."/>
            <person name="Veneault-Fourrey C."/>
            <person name="LaButti K."/>
            <person name="Lindquist E.A."/>
            <person name="Lipzen A."/>
            <person name="Lundell T."/>
            <person name="Morin E."/>
            <person name="Murat C."/>
            <person name="Sun H."/>
            <person name="Tunlid A."/>
            <person name="Henrissat B."/>
            <person name="Grigoriev I.V."/>
            <person name="Hibbett D.S."/>
            <person name="Martin F."/>
            <person name="Nordberg H.P."/>
            <person name="Cantor M.N."/>
            <person name="Hua S.X."/>
        </authorList>
    </citation>
    <scope>NUCLEOTIDE SEQUENCE [LARGE SCALE GENOMIC DNA]</scope>
    <source>
        <strain evidence="1 2">Foug A</strain>
    </source>
</reference>
<reference evidence="2" key="2">
    <citation type="submission" date="2015-01" db="EMBL/GenBank/DDBJ databases">
        <title>Evolutionary Origins and Diversification of the Mycorrhizal Mutualists.</title>
        <authorList>
            <consortium name="DOE Joint Genome Institute"/>
            <consortium name="Mycorrhizal Genomics Consortium"/>
            <person name="Kohler A."/>
            <person name="Kuo A."/>
            <person name="Nagy L.G."/>
            <person name="Floudas D."/>
            <person name="Copeland A."/>
            <person name="Barry K.W."/>
            <person name="Cichocki N."/>
            <person name="Veneault-Fourrey C."/>
            <person name="LaButti K."/>
            <person name="Lindquist E.A."/>
            <person name="Lipzen A."/>
            <person name="Lundell T."/>
            <person name="Morin E."/>
            <person name="Murat C."/>
            <person name="Riley R."/>
            <person name="Ohm R."/>
            <person name="Sun H."/>
            <person name="Tunlid A."/>
            <person name="Henrissat B."/>
            <person name="Grigoriev I.V."/>
            <person name="Hibbett D.S."/>
            <person name="Martin F."/>
        </authorList>
    </citation>
    <scope>NUCLEOTIDE SEQUENCE [LARGE SCALE GENOMIC DNA]</scope>
    <source>
        <strain evidence="2">Foug A</strain>
    </source>
</reference>
<dbReference type="AlphaFoldDB" id="A0A0C2YZ91"/>
<accession>A0A0C2YZ91</accession>
<dbReference type="HOGENOM" id="CLU_2352387_0_0_1"/>
<proteinExistence type="predicted"/>
<name>A0A0C2YZ91_9AGAM</name>
<protein>
    <submittedName>
        <fullName evidence="1">Uncharacterized protein</fullName>
    </submittedName>
</protein>
<feature type="non-terminal residue" evidence="1">
    <location>
        <position position="97"/>
    </location>
</feature>
<organism evidence="1 2">
    <name type="scientific">Scleroderma citrinum Foug A</name>
    <dbReference type="NCBI Taxonomy" id="1036808"/>
    <lineage>
        <taxon>Eukaryota</taxon>
        <taxon>Fungi</taxon>
        <taxon>Dikarya</taxon>
        <taxon>Basidiomycota</taxon>
        <taxon>Agaricomycotina</taxon>
        <taxon>Agaricomycetes</taxon>
        <taxon>Agaricomycetidae</taxon>
        <taxon>Boletales</taxon>
        <taxon>Sclerodermatineae</taxon>
        <taxon>Sclerodermataceae</taxon>
        <taxon>Scleroderma</taxon>
    </lineage>
</organism>
<dbReference type="InParanoid" id="A0A0C2YZ91"/>
<evidence type="ECO:0000313" key="2">
    <source>
        <dbReference type="Proteomes" id="UP000053989"/>
    </source>
</evidence>
<gene>
    <name evidence="1" type="ORF">SCLCIDRAFT_1221519</name>
</gene>
<evidence type="ECO:0000313" key="1">
    <source>
        <dbReference type="EMBL" id="KIM54908.1"/>
    </source>
</evidence>
<dbReference type="EMBL" id="KN822144">
    <property type="protein sequence ID" value="KIM54908.1"/>
    <property type="molecule type" value="Genomic_DNA"/>
</dbReference>
<keyword evidence="2" id="KW-1185">Reference proteome</keyword>